<evidence type="ECO:0000313" key="1">
    <source>
        <dbReference type="EMBL" id="SJL03266.1"/>
    </source>
</evidence>
<proteinExistence type="predicted"/>
<name>A0A284R3I7_ARMOS</name>
<keyword evidence="2" id="KW-1185">Reference proteome</keyword>
<protein>
    <submittedName>
        <fullName evidence="1">Uncharacterized protein</fullName>
    </submittedName>
</protein>
<dbReference type="EMBL" id="FUEG01000004">
    <property type="protein sequence ID" value="SJL03266.1"/>
    <property type="molecule type" value="Genomic_DNA"/>
</dbReference>
<sequence length="156" mass="17329">MSGMPPLDTDFLNTMQFDIMNGLMDPYTFIPSSSESSSLDKDFLTLDDMHSTQGDFSWAFNVCFPVKASSDHDVQQTNAMGLSENLTSVDDNDEGDGYNATKVVIDTSHWDHTIDEDKEGTMWAQQNSDYPVIPSQTQRGNASNETCKLKVTQAPQ</sequence>
<accession>A0A284R3I7</accession>
<organism evidence="1 2">
    <name type="scientific">Armillaria ostoyae</name>
    <name type="common">Armillaria root rot fungus</name>
    <dbReference type="NCBI Taxonomy" id="47428"/>
    <lineage>
        <taxon>Eukaryota</taxon>
        <taxon>Fungi</taxon>
        <taxon>Dikarya</taxon>
        <taxon>Basidiomycota</taxon>
        <taxon>Agaricomycotina</taxon>
        <taxon>Agaricomycetes</taxon>
        <taxon>Agaricomycetidae</taxon>
        <taxon>Agaricales</taxon>
        <taxon>Marasmiineae</taxon>
        <taxon>Physalacriaceae</taxon>
        <taxon>Armillaria</taxon>
    </lineage>
</organism>
<gene>
    <name evidence="1" type="ORF">ARMOST_06618</name>
</gene>
<dbReference type="Proteomes" id="UP000219338">
    <property type="component" value="Unassembled WGS sequence"/>
</dbReference>
<dbReference type="STRING" id="47428.A0A284R3I7"/>
<evidence type="ECO:0000313" key="2">
    <source>
        <dbReference type="Proteomes" id="UP000219338"/>
    </source>
</evidence>
<dbReference type="AlphaFoldDB" id="A0A284R3I7"/>
<reference evidence="2" key="1">
    <citation type="journal article" date="2017" name="Nat. Ecol. Evol.">
        <title>Genome expansion and lineage-specific genetic innovations in the forest pathogenic fungi Armillaria.</title>
        <authorList>
            <person name="Sipos G."/>
            <person name="Prasanna A.N."/>
            <person name="Walter M.C."/>
            <person name="O'Connor E."/>
            <person name="Balint B."/>
            <person name="Krizsan K."/>
            <person name="Kiss B."/>
            <person name="Hess J."/>
            <person name="Varga T."/>
            <person name="Slot J."/>
            <person name="Riley R."/>
            <person name="Boka B."/>
            <person name="Rigling D."/>
            <person name="Barry K."/>
            <person name="Lee J."/>
            <person name="Mihaltcheva S."/>
            <person name="LaButti K."/>
            <person name="Lipzen A."/>
            <person name="Waldron R."/>
            <person name="Moloney N.M."/>
            <person name="Sperisen C."/>
            <person name="Kredics L."/>
            <person name="Vagvoelgyi C."/>
            <person name="Patrignani A."/>
            <person name="Fitzpatrick D."/>
            <person name="Nagy I."/>
            <person name="Doyle S."/>
            <person name="Anderson J.B."/>
            <person name="Grigoriev I.V."/>
            <person name="Gueldener U."/>
            <person name="Muensterkoetter M."/>
            <person name="Nagy L.G."/>
        </authorList>
    </citation>
    <scope>NUCLEOTIDE SEQUENCE [LARGE SCALE GENOMIC DNA]</scope>
    <source>
        <strain evidence="2">C18/9</strain>
    </source>
</reference>